<evidence type="ECO:0000256" key="2">
    <source>
        <dbReference type="ARBA" id="ARBA00023125"/>
    </source>
</evidence>
<comment type="caution">
    <text evidence="6">The sequence shown here is derived from an EMBL/GenBank/DDBJ whole genome shotgun (WGS) entry which is preliminary data.</text>
</comment>
<dbReference type="InterPro" id="IPR000524">
    <property type="entry name" value="Tscrpt_reg_HTH_GntR"/>
</dbReference>
<feature type="region of interest" description="Disordered" evidence="4">
    <location>
        <begin position="1"/>
        <end position="28"/>
    </location>
</feature>
<feature type="domain" description="HTH gntR-type" evidence="5">
    <location>
        <begin position="26"/>
        <end position="93"/>
    </location>
</feature>
<keyword evidence="1" id="KW-0805">Transcription regulation</keyword>
<dbReference type="InterPro" id="IPR011711">
    <property type="entry name" value="GntR_C"/>
</dbReference>
<dbReference type="Pfam" id="PF00392">
    <property type="entry name" value="GntR"/>
    <property type="match status" value="1"/>
</dbReference>
<evidence type="ECO:0000256" key="4">
    <source>
        <dbReference type="SAM" id="MobiDB-lite"/>
    </source>
</evidence>
<dbReference type="SMART" id="SM00345">
    <property type="entry name" value="HTH_GNTR"/>
    <property type="match status" value="1"/>
</dbReference>
<evidence type="ECO:0000256" key="3">
    <source>
        <dbReference type="ARBA" id="ARBA00023163"/>
    </source>
</evidence>
<dbReference type="InterPro" id="IPR008920">
    <property type="entry name" value="TF_FadR/GntR_C"/>
</dbReference>
<dbReference type="PANTHER" id="PTHR43537">
    <property type="entry name" value="TRANSCRIPTIONAL REGULATOR, GNTR FAMILY"/>
    <property type="match status" value="1"/>
</dbReference>
<evidence type="ECO:0000313" key="7">
    <source>
        <dbReference type="Proteomes" id="UP001500610"/>
    </source>
</evidence>
<name>A0ABP9IN81_9ACTN</name>
<keyword evidence="2" id="KW-0238">DNA-binding</keyword>
<keyword evidence="3" id="KW-0804">Transcription</keyword>
<dbReference type="InterPro" id="IPR036390">
    <property type="entry name" value="WH_DNA-bd_sf"/>
</dbReference>
<organism evidence="6 7">
    <name type="scientific">Streptomyces hyderabadensis</name>
    <dbReference type="NCBI Taxonomy" id="598549"/>
    <lineage>
        <taxon>Bacteria</taxon>
        <taxon>Bacillati</taxon>
        <taxon>Actinomycetota</taxon>
        <taxon>Actinomycetes</taxon>
        <taxon>Kitasatosporales</taxon>
        <taxon>Streptomycetaceae</taxon>
        <taxon>Streptomyces</taxon>
    </lineage>
</organism>
<evidence type="ECO:0000313" key="6">
    <source>
        <dbReference type="EMBL" id="GAA5003824.1"/>
    </source>
</evidence>
<dbReference type="InterPro" id="IPR036388">
    <property type="entry name" value="WH-like_DNA-bd_sf"/>
</dbReference>
<dbReference type="Gene3D" id="1.20.120.530">
    <property type="entry name" value="GntR ligand-binding domain-like"/>
    <property type="match status" value="1"/>
</dbReference>
<evidence type="ECO:0000256" key="1">
    <source>
        <dbReference type="ARBA" id="ARBA00023015"/>
    </source>
</evidence>
<evidence type="ECO:0000259" key="5">
    <source>
        <dbReference type="PROSITE" id="PS50949"/>
    </source>
</evidence>
<dbReference type="SUPFAM" id="SSF46785">
    <property type="entry name" value="Winged helix' DNA-binding domain"/>
    <property type="match status" value="1"/>
</dbReference>
<protein>
    <submittedName>
        <fullName evidence="6">GntR family transcriptional regulator</fullName>
    </submittedName>
</protein>
<dbReference type="Gene3D" id="1.10.10.10">
    <property type="entry name" value="Winged helix-like DNA-binding domain superfamily/Winged helix DNA-binding domain"/>
    <property type="match status" value="1"/>
</dbReference>
<dbReference type="PROSITE" id="PS50949">
    <property type="entry name" value="HTH_GNTR"/>
    <property type="match status" value="1"/>
</dbReference>
<sequence length="242" mass="26375">MAGGGSARREGTATGPDAGAESTRDSAKIDRACRQLRKDIMEGVYSPNQRLVEAPLTRELGISRNTLRTVMARLEYEGLIVLEPNRGGRVRSFSLEEARDLLRVREVVEALVAGLAAERATEEQRSGLRAVVEEAQAALDADDLMRFTEMNGKFHVDVIEAAGSPKAADVLESLHFPLVKFQFQSVLVPGRKTESLAEHRALMEAIVAGDVEGAERSARQHIQRVRATLDKCGPPVPLPVGR</sequence>
<proteinExistence type="predicted"/>
<accession>A0ABP9IN81</accession>
<dbReference type="PANTHER" id="PTHR43537:SF51">
    <property type="entry name" value="HTH-TYPE TRANSCRIPTIONAL REGULATOR LGOR-RELATED"/>
    <property type="match status" value="1"/>
</dbReference>
<dbReference type="Pfam" id="PF07729">
    <property type="entry name" value="FCD"/>
    <property type="match status" value="1"/>
</dbReference>
<dbReference type="SMART" id="SM00895">
    <property type="entry name" value="FCD"/>
    <property type="match status" value="1"/>
</dbReference>
<dbReference type="SUPFAM" id="SSF48008">
    <property type="entry name" value="GntR ligand-binding domain-like"/>
    <property type="match status" value="1"/>
</dbReference>
<keyword evidence="7" id="KW-1185">Reference proteome</keyword>
<dbReference type="EMBL" id="BAABIV010000028">
    <property type="protein sequence ID" value="GAA5003824.1"/>
    <property type="molecule type" value="Genomic_DNA"/>
</dbReference>
<dbReference type="Proteomes" id="UP001500610">
    <property type="component" value="Unassembled WGS sequence"/>
</dbReference>
<gene>
    <name evidence="6" type="ORF">GCM10023257_56100</name>
</gene>
<reference evidence="7" key="1">
    <citation type="journal article" date="2019" name="Int. J. Syst. Evol. Microbiol.">
        <title>The Global Catalogue of Microorganisms (GCM) 10K type strain sequencing project: providing services to taxonomists for standard genome sequencing and annotation.</title>
        <authorList>
            <consortium name="The Broad Institute Genomics Platform"/>
            <consortium name="The Broad Institute Genome Sequencing Center for Infectious Disease"/>
            <person name="Wu L."/>
            <person name="Ma J."/>
        </authorList>
    </citation>
    <scope>NUCLEOTIDE SEQUENCE [LARGE SCALE GENOMIC DNA]</scope>
    <source>
        <strain evidence="7">JCM 17657</strain>
    </source>
</reference>